<dbReference type="GO" id="GO:0070086">
    <property type="term" value="P:ubiquitin-dependent endocytosis"/>
    <property type="evidence" value="ECO:0007669"/>
    <property type="project" value="TreeGrafter"/>
</dbReference>
<dbReference type="GO" id="GO:0030674">
    <property type="term" value="F:protein-macromolecule adaptor activity"/>
    <property type="evidence" value="ECO:0007669"/>
    <property type="project" value="TreeGrafter"/>
</dbReference>
<evidence type="ECO:0000313" key="3">
    <source>
        <dbReference type="EMBL" id="KAF9586287.1"/>
    </source>
</evidence>
<dbReference type="PANTHER" id="PTHR11188">
    <property type="entry name" value="ARRESTIN DOMAIN CONTAINING PROTEIN"/>
    <property type="match status" value="1"/>
</dbReference>
<evidence type="ECO:0000313" key="4">
    <source>
        <dbReference type="Proteomes" id="UP000780801"/>
    </source>
</evidence>
<name>A0A9P6KIS8_9FUNG</name>
<evidence type="ECO:0000259" key="2">
    <source>
        <dbReference type="Pfam" id="PF00339"/>
    </source>
</evidence>
<keyword evidence="4" id="KW-1185">Reference proteome</keyword>
<proteinExistence type="predicted"/>
<sequence length="528" mass="57744">MLGHVHLHTTSAIKYTCIKIRFIGHISTKIAKAEEGIYVQNQQVVLIGNANNTAESQLEEGKYSWPFEFTFPLQHLPSSGKYRHGSVKYMLVASMTATGFLGSMQEHKTTQQVQLKDLINIQAEPYSDSLLVESSVKTKAQSTRTKDFASVKVQLARSAFLRGQQLSVVIDISHPRKIRRSPGCWVQLIRKEHYYAGEYVNLMNLIARTWAILIEYYLNIILDLRESTGFMERGFNRKLKAAQKEKLLGCPGGAEIQVPVIIGTLSDLLHTHKPSPFTLVTDTLSESVWSQNSTPTVSPTTSPSLAASSAMAATSKPNVNNSFSSFDVYPTHSPYNATCSSNERSSHTQALTQQQIMATFGRTEGSFSNPSNPNLPSGEPPRYTQGPTQATPLTLNTLLTTAADQTDSTDVDTANRNRLEWITLASTHPPTGDSASIRNNLLSITVKSSTGVISAAWKLDGETIALAPPTPTAALATVSFITTKWIEVSVPTSNGSSRTSACTVIYTTTSNKTLNDKSSVHQQSTPWT</sequence>
<dbReference type="OrthoDB" id="7785529at2759"/>
<feature type="compositionally biased region" description="Low complexity" evidence="1">
    <location>
        <begin position="368"/>
        <end position="381"/>
    </location>
</feature>
<protein>
    <recommendedName>
        <fullName evidence="2">Arrestin-like N-terminal domain-containing protein</fullName>
    </recommendedName>
</protein>
<dbReference type="InterPro" id="IPR011021">
    <property type="entry name" value="Arrestin-like_N"/>
</dbReference>
<dbReference type="SUPFAM" id="SSF81296">
    <property type="entry name" value="E set domains"/>
    <property type="match status" value="1"/>
</dbReference>
<dbReference type="InterPro" id="IPR050357">
    <property type="entry name" value="Arrestin_domain-protein"/>
</dbReference>
<dbReference type="PANTHER" id="PTHR11188:SF161">
    <property type="entry name" value="PH-RESPONSE REGULATOR PROTEIN PALF_RIM8"/>
    <property type="match status" value="1"/>
</dbReference>
<dbReference type="InterPro" id="IPR014752">
    <property type="entry name" value="Arrestin-like_C"/>
</dbReference>
<dbReference type="GO" id="GO:0031625">
    <property type="term" value="F:ubiquitin protein ligase binding"/>
    <property type="evidence" value="ECO:0007669"/>
    <property type="project" value="TreeGrafter"/>
</dbReference>
<comment type="caution">
    <text evidence="3">The sequence shown here is derived from an EMBL/GenBank/DDBJ whole genome shotgun (WGS) entry which is preliminary data.</text>
</comment>
<organism evidence="3 4">
    <name type="scientific">Lunasporangiospora selenospora</name>
    <dbReference type="NCBI Taxonomy" id="979761"/>
    <lineage>
        <taxon>Eukaryota</taxon>
        <taxon>Fungi</taxon>
        <taxon>Fungi incertae sedis</taxon>
        <taxon>Mucoromycota</taxon>
        <taxon>Mortierellomycotina</taxon>
        <taxon>Mortierellomycetes</taxon>
        <taxon>Mortierellales</taxon>
        <taxon>Mortierellaceae</taxon>
        <taxon>Lunasporangiospora</taxon>
    </lineage>
</organism>
<dbReference type="InterPro" id="IPR014756">
    <property type="entry name" value="Ig_E-set"/>
</dbReference>
<feature type="domain" description="Arrestin-like N-terminal" evidence="2">
    <location>
        <begin position="3"/>
        <end position="96"/>
    </location>
</feature>
<dbReference type="GO" id="GO:0005886">
    <property type="term" value="C:plasma membrane"/>
    <property type="evidence" value="ECO:0007669"/>
    <property type="project" value="TreeGrafter"/>
</dbReference>
<dbReference type="AlphaFoldDB" id="A0A9P6KIS8"/>
<reference evidence="3" key="1">
    <citation type="journal article" date="2020" name="Fungal Divers.">
        <title>Resolving the Mortierellaceae phylogeny through synthesis of multi-gene phylogenetics and phylogenomics.</title>
        <authorList>
            <person name="Vandepol N."/>
            <person name="Liber J."/>
            <person name="Desiro A."/>
            <person name="Na H."/>
            <person name="Kennedy M."/>
            <person name="Barry K."/>
            <person name="Grigoriev I.V."/>
            <person name="Miller A.N."/>
            <person name="O'Donnell K."/>
            <person name="Stajich J.E."/>
            <person name="Bonito G."/>
        </authorList>
    </citation>
    <scope>NUCLEOTIDE SEQUENCE</scope>
    <source>
        <strain evidence="3">KOD1015</strain>
    </source>
</reference>
<dbReference type="EMBL" id="JAABOA010000049">
    <property type="protein sequence ID" value="KAF9586287.1"/>
    <property type="molecule type" value="Genomic_DNA"/>
</dbReference>
<feature type="region of interest" description="Disordered" evidence="1">
    <location>
        <begin position="363"/>
        <end position="388"/>
    </location>
</feature>
<dbReference type="GO" id="GO:0005829">
    <property type="term" value="C:cytosol"/>
    <property type="evidence" value="ECO:0007669"/>
    <property type="project" value="TreeGrafter"/>
</dbReference>
<dbReference type="Gene3D" id="2.60.40.640">
    <property type="match status" value="1"/>
</dbReference>
<evidence type="ECO:0000256" key="1">
    <source>
        <dbReference type="SAM" id="MobiDB-lite"/>
    </source>
</evidence>
<accession>A0A9P6KIS8</accession>
<dbReference type="Proteomes" id="UP000780801">
    <property type="component" value="Unassembled WGS sequence"/>
</dbReference>
<gene>
    <name evidence="3" type="ORF">BGW38_007418</name>
</gene>
<dbReference type="Pfam" id="PF00339">
    <property type="entry name" value="Arrestin_N"/>
    <property type="match status" value="1"/>
</dbReference>